<protein>
    <submittedName>
        <fullName evidence="1">Uncharacterized protein</fullName>
    </submittedName>
</protein>
<name>A0A5E4NHK4_9HEMI</name>
<accession>A0A5E4NHK4</accession>
<keyword evidence="2" id="KW-1185">Reference proteome</keyword>
<evidence type="ECO:0000313" key="2">
    <source>
        <dbReference type="Proteomes" id="UP000325440"/>
    </source>
</evidence>
<proteinExistence type="predicted"/>
<gene>
    <name evidence="1" type="ORF">CINCED_3A004216</name>
</gene>
<evidence type="ECO:0000313" key="1">
    <source>
        <dbReference type="EMBL" id="VVC41014.1"/>
    </source>
</evidence>
<dbReference type="AlphaFoldDB" id="A0A5E4NHK4"/>
<dbReference type="Proteomes" id="UP000325440">
    <property type="component" value="Unassembled WGS sequence"/>
</dbReference>
<reference evidence="1 2" key="1">
    <citation type="submission" date="2019-08" db="EMBL/GenBank/DDBJ databases">
        <authorList>
            <person name="Alioto T."/>
            <person name="Alioto T."/>
            <person name="Gomez Garrido J."/>
        </authorList>
    </citation>
    <scope>NUCLEOTIDE SEQUENCE [LARGE SCALE GENOMIC DNA]</scope>
</reference>
<sequence length="80" mass="9250">MALQQNVDSTRLSDLSAKARRLIFQRQPFNFIFPLNMLEPIFSVIFKVSTNLQSEQLGNLTSSQYQADDEEYNNSIQMCD</sequence>
<organism evidence="1 2">
    <name type="scientific">Cinara cedri</name>
    <dbReference type="NCBI Taxonomy" id="506608"/>
    <lineage>
        <taxon>Eukaryota</taxon>
        <taxon>Metazoa</taxon>
        <taxon>Ecdysozoa</taxon>
        <taxon>Arthropoda</taxon>
        <taxon>Hexapoda</taxon>
        <taxon>Insecta</taxon>
        <taxon>Pterygota</taxon>
        <taxon>Neoptera</taxon>
        <taxon>Paraneoptera</taxon>
        <taxon>Hemiptera</taxon>
        <taxon>Sternorrhyncha</taxon>
        <taxon>Aphidomorpha</taxon>
        <taxon>Aphidoidea</taxon>
        <taxon>Aphididae</taxon>
        <taxon>Lachninae</taxon>
        <taxon>Cinara</taxon>
    </lineage>
</organism>
<dbReference type="EMBL" id="CABPRJ010001911">
    <property type="protein sequence ID" value="VVC41014.1"/>
    <property type="molecule type" value="Genomic_DNA"/>
</dbReference>